<feature type="compositionally biased region" description="Basic residues" evidence="1">
    <location>
        <begin position="25"/>
        <end position="34"/>
    </location>
</feature>
<dbReference type="AlphaFoldDB" id="A0A9X9Q901"/>
<feature type="compositionally biased region" description="Low complexity" evidence="1">
    <location>
        <begin position="1"/>
        <end position="13"/>
    </location>
</feature>
<dbReference type="Proteomes" id="UP000269945">
    <property type="component" value="Unassembled WGS sequence"/>
</dbReference>
<organism evidence="2 3">
    <name type="scientific">Gulo gulo</name>
    <name type="common">Wolverine</name>
    <name type="synonym">Gluton</name>
    <dbReference type="NCBI Taxonomy" id="48420"/>
    <lineage>
        <taxon>Eukaryota</taxon>
        <taxon>Metazoa</taxon>
        <taxon>Chordata</taxon>
        <taxon>Craniata</taxon>
        <taxon>Vertebrata</taxon>
        <taxon>Euteleostomi</taxon>
        <taxon>Mammalia</taxon>
        <taxon>Eutheria</taxon>
        <taxon>Laurasiatheria</taxon>
        <taxon>Carnivora</taxon>
        <taxon>Caniformia</taxon>
        <taxon>Musteloidea</taxon>
        <taxon>Mustelidae</taxon>
        <taxon>Guloninae</taxon>
        <taxon>Gulo</taxon>
    </lineage>
</organism>
<comment type="caution">
    <text evidence="2">The sequence shown here is derived from an EMBL/GenBank/DDBJ whole genome shotgun (WGS) entry which is preliminary data.</text>
</comment>
<accession>A0A9X9Q901</accession>
<feature type="region of interest" description="Disordered" evidence="1">
    <location>
        <begin position="1"/>
        <end position="55"/>
    </location>
</feature>
<dbReference type="EMBL" id="CYRY02044753">
    <property type="protein sequence ID" value="VCX39873.1"/>
    <property type="molecule type" value="Genomic_DNA"/>
</dbReference>
<gene>
    <name evidence="2" type="ORF">BN2614_LOCUS2</name>
</gene>
<keyword evidence="3" id="KW-1185">Reference proteome</keyword>
<evidence type="ECO:0000256" key="1">
    <source>
        <dbReference type="SAM" id="MobiDB-lite"/>
    </source>
</evidence>
<feature type="non-terminal residue" evidence="2">
    <location>
        <position position="1"/>
    </location>
</feature>
<protein>
    <submittedName>
        <fullName evidence="2">Uncharacterized protein</fullName>
    </submittedName>
</protein>
<reference evidence="2 3" key="1">
    <citation type="submission" date="2018-10" db="EMBL/GenBank/DDBJ databases">
        <authorList>
            <person name="Ekblom R."/>
            <person name="Jareborg N."/>
        </authorList>
    </citation>
    <scope>NUCLEOTIDE SEQUENCE [LARGE SCALE GENOMIC DNA]</scope>
    <source>
        <tissue evidence="2">Muscle</tissue>
    </source>
</reference>
<evidence type="ECO:0000313" key="2">
    <source>
        <dbReference type="EMBL" id="VCX39873.1"/>
    </source>
</evidence>
<sequence length="191" mass="20195">RLPNSSSASTSAFSRRRGTAPPRRLTGHVVRRAHLPLPPPFKAQASRTPSRLPADRDPVCSCGLGAQPEDEEPPFRRFIARPPFQPPSTALPSLGARQGHQPVRTLTRRTPAGLGLARVLLGNGPSPAAVRQFLLRLVCPSRTSGALDDGPGCAACGAAEAKEMGIPPRRSRSGCLLWGSGGAFEETGSPW</sequence>
<proteinExistence type="predicted"/>
<evidence type="ECO:0000313" key="3">
    <source>
        <dbReference type="Proteomes" id="UP000269945"/>
    </source>
</evidence>
<name>A0A9X9Q901_GULGU</name>